<reference evidence="10" key="1">
    <citation type="submission" date="2022-09" db="EMBL/GenBank/DDBJ databases">
        <title>Aureispira anguillicida sp. nov., isolated from Leptocephalus of Japanese eel Anguilla japonica.</title>
        <authorList>
            <person name="Yuasa K."/>
            <person name="Mekata T."/>
            <person name="Ikunari K."/>
        </authorList>
    </citation>
    <scope>NUCLEOTIDE SEQUENCE</scope>
    <source>
        <strain evidence="10">EL160426</strain>
    </source>
</reference>
<dbReference type="Pfam" id="PF13091">
    <property type="entry name" value="PLDc_2"/>
    <property type="match status" value="1"/>
</dbReference>
<evidence type="ECO:0000256" key="1">
    <source>
        <dbReference type="ARBA" id="ARBA00000798"/>
    </source>
</evidence>
<dbReference type="GO" id="GO:0016042">
    <property type="term" value="P:lipid catabolic process"/>
    <property type="evidence" value="ECO:0007669"/>
    <property type="project" value="UniProtKB-KW"/>
</dbReference>
<gene>
    <name evidence="10" type="ORF">AsAng_0016460</name>
</gene>
<dbReference type="Gene3D" id="3.30.870.10">
    <property type="entry name" value="Endonuclease Chain A"/>
    <property type="match status" value="1"/>
</dbReference>
<dbReference type="Proteomes" id="UP001060919">
    <property type="component" value="Chromosome"/>
</dbReference>
<evidence type="ECO:0000256" key="6">
    <source>
        <dbReference type="ARBA" id="ARBA00022840"/>
    </source>
</evidence>
<keyword evidence="5" id="KW-0378">Hydrolase</keyword>
<evidence type="ECO:0000256" key="3">
    <source>
        <dbReference type="ARBA" id="ARBA00012027"/>
    </source>
</evidence>
<dbReference type="GO" id="GO:0005524">
    <property type="term" value="F:ATP binding"/>
    <property type="evidence" value="ECO:0007669"/>
    <property type="project" value="UniProtKB-KW"/>
</dbReference>
<keyword evidence="7" id="KW-0442">Lipid degradation</keyword>
<dbReference type="InterPro" id="IPR025202">
    <property type="entry name" value="PLD-like_dom"/>
</dbReference>
<keyword evidence="6" id="KW-0067">ATP-binding</keyword>
<keyword evidence="11" id="KW-1185">Reference proteome</keyword>
<evidence type="ECO:0000256" key="5">
    <source>
        <dbReference type="ARBA" id="ARBA00022801"/>
    </source>
</evidence>
<dbReference type="EMBL" id="AP026867">
    <property type="protein sequence ID" value="BDS10936.1"/>
    <property type="molecule type" value="Genomic_DNA"/>
</dbReference>
<accession>A0A915YDA9</accession>
<keyword evidence="4" id="KW-0547">Nucleotide-binding</keyword>
<evidence type="ECO:0000256" key="2">
    <source>
        <dbReference type="ARBA" id="ARBA00008664"/>
    </source>
</evidence>
<evidence type="ECO:0000313" key="10">
    <source>
        <dbReference type="EMBL" id="BDS10936.1"/>
    </source>
</evidence>
<dbReference type="KEGG" id="aup:AsAng_0016460"/>
<dbReference type="GO" id="GO:0004630">
    <property type="term" value="F:phospholipase D activity"/>
    <property type="evidence" value="ECO:0007669"/>
    <property type="project" value="UniProtKB-EC"/>
</dbReference>
<dbReference type="PANTHER" id="PTHR43856:SF1">
    <property type="entry name" value="MITOCHONDRIAL CARDIOLIPIN HYDROLASE"/>
    <property type="match status" value="1"/>
</dbReference>
<protein>
    <recommendedName>
        <fullName evidence="3">phospholipase D</fullName>
        <ecNumber evidence="3">3.1.4.4</ecNumber>
    </recommendedName>
</protein>
<organism evidence="10 11">
    <name type="scientific">Aureispira anguillae</name>
    <dbReference type="NCBI Taxonomy" id="2864201"/>
    <lineage>
        <taxon>Bacteria</taxon>
        <taxon>Pseudomonadati</taxon>
        <taxon>Bacteroidota</taxon>
        <taxon>Saprospiria</taxon>
        <taxon>Saprospirales</taxon>
        <taxon>Saprospiraceae</taxon>
        <taxon>Aureispira</taxon>
    </lineage>
</organism>
<dbReference type="Pfam" id="PF00012">
    <property type="entry name" value="HSP70"/>
    <property type="match status" value="1"/>
</dbReference>
<dbReference type="InterPro" id="IPR051406">
    <property type="entry name" value="PLD_domain"/>
</dbReference>
<evidence type="ECO:0000256" key="4">
    <source>
        <dbReference type="ARBA" id="ARBA00022741"/>
    </source>
</evidence>
<dbReference type="InterPro" id="IPR029047">
    <property type="entry name" value="HSP70_peptide-bd_sf"/>
</dbReference>
<feature type="domain" description="Phospholipase D-like" evidence="9">
    <location>
        <begin position="13"/>
        <end position="138"/>
    </location>
</feature>
<sequence>MEVAYFKNIRSQILSELKNAKSSIQVAVAWFTNQELFDALCDKIIQGVLVEIIIIDDYINNGDYRLNFQKLIDLGCIFMYGDLDHPMHNKFCIIDKSVLINGSYNWTYYAENKNVENIIICKKNSLILNQYIAEFERIKLTLTPVSVAIIRSFEEMDAFDYFSIKEYLGYDLLFKGKESSIVKFIEAAARVLPKNTYIQKEYKTSTEVKIIKKTTTALGIEVRMNGIDGKFSRLIEMGTTVPCIKSGNYSTSEDYQTSISIKTYKGNNDITQLNQLIGTFHVNDLVSKPKYQAGVTLTFSLSAKGILTVSSKNNDTGSEMKAVYDVEKLVF</sequence>
<dbReference type="SUPFAM" id="SSF56024">
    <property type="entry name" value="Phospholipase D/nuclease"/>
    <property type="match status" value="1"/>
</dbReference>
<evidence type="ECO:0000256" key="7">
    <source>
        <dbReference type="ARBA" id="ARBA00022963"/>
    </source>
</evidence>
<keyword evidence="8" id="KW-0443">Lipid metabolism</keyword>
<dbReference type="InterPro" id="IPR013126">
    <property type="entry name" value="Hsp_70_fam"/>
</dbReference>
<dbReference type="GO" id="GO:0140662">
    <property type="term" value="F:ATP-dependent protein folding chaperone"/>
    <property type="evidence" value="ECO:0007669"/>
    <property type="project" value="InterPro"/>
</dbReference>
<dbReference type="PANTHER" id="PTHR43856">
    <property type="entry name" value="CARDIOLIPIN HYDROLASE"/>
    <property type="match status" value="1"/>
</dbReference>
<dbReference type="EC" id="3.1.4.4" evidence="3"/>
<dbReference type="RefSeq" id="WP_264792169.1">
    <property type="nucleotide sequence ID" value="NZ_AP026867.1"/>
</dbReference>
<evidence type="ECO:0000259" key="9">
    <source>
        <dbReference type="Pfam" id="PF13091"/>
    </source>
</evidence>
<comment type="similarity">
    <text evidence="2">Belongs to the phospholipase D family.</text>
</comment>
<dbReference type="SUPFAM" id="SSF100920">
    <property type="entry name" value="Heat shock protein 70kD (HSP70), peptide-binding domain"/>
    <property type="match status" value="1"/>
</dbReference>
<comment type="catalytic activity">
    <reaction evidence="1">
        <text>a 1,2-diacyl-sn-glycero-3-phosphocholine + H2O = a 1,2-diacyl-sn-glycero-3-phosphate + choline + H(+)</text>
        <dbReference type="Rhea" id="RHEA:14445"/>
        <dbReference type="ChEBI" id="CHEBI:15354"/>
        <dbReference type="ChEBI" id="CHEBI:15377"/>
        <dbReference type="ChEBI" id="CHEBI:15378"/>
        <dbReference type="ChEBI" id="CHEBI:57643"/>
        <dbReference type="ChEBI" id="CHEBI:58608"/>
        <dbReference type="EC" id="3.1.4.4"/>
    </reaction>
</comment>
<proteinExistence type="inferred from homology"/>
<name>A0A915YDA9_9BACT</name>
<dbReference type="AlphaFoldDB" id="A0A915YDA9"/>
<dbReference type="Gene3D" id="2.60.34.10">
    <property type="entry name" value="Substrate Binding Domain Of DNAk, Chain A, domain 1"/>
    <property type="match status" value="1"/>
</dbReference>
<evidence type="ECO:0000313" key="11">
    <source>
        <dbReference type="Proteomes" id="UP001060919"/>
    </source>
</evidence>
<evidence type="ECO:0000256" key="8">
    <source>
        <dbReference type="ARBA" id="ARBA00023098"/>
    </source>
</evidence>
<dbReference type="GO" id="GO:0016891">
    <property type="term" value="F:RNA endonuclease activity producing 5'-phosphomonoesters, hydrolytic mechanism"/>
    <property type="evidence" value="ECO:0007669"/>
    <property type="project" value="TreeGrafter"/>
</dbReference>